<feature type="domain" description="Teneurin-like YD-shell" evidence="6">
    <location>
        <begin position="653"/>
        <end position="771"/>
    </location>
</feature>
<dbReference type="PRINTS" id="PR00394">
    <property type="entry name" value="RHSPROTEIN"/>
</dbReference>
<evidence type="ECO:0000259" key="4">
    <source>
        <dbReference type="Pfam" id="PF03527"/>
    </source>
</evidence>
<name>A0A6C8G6S0_SALIN</name>
<evidence type="ECO:0000313" key="8">
    <source>
        <dbReference type="Proteomes" id="UP000004564"/>
    </source>
</evidence>
<sequence>MTLRDIKEEIKMSGKPAARQGDMTQVGGPIVQGSAGVLIGAPTGVACSVCPTGEASPKYGNPVNPLLGAKVLPGETDIALPGPLPFVLSRAYSSYRTKTPAPVGLCGPGWKLPSDLWLQLRGDGLILNDNGGRSVHFEPLAPGEIQYSRSESFWLARGGAASQHNSHPLSVMWGTLPEAVRLCPHIYLATNSPQGPWWVLGWAERVPGADEALPAPLPPYRVLTGVVDGYGRRLTYHRDGAYGGAVTDSTGRRYRLVLTTQAQRAAQASSSSLPPAPSSFPSFSSPPSPRSPSSWPETLPVTACGEDSGIRLSAVWLVEDPACPDALPSQPLARYGYTARGELEAVYDRSGAEVRRFEYDAGQPGRMTAHRYAGRPASRYRYDDAGRVTEQVNPEGLGYAFAYEKNKITVTDSLGRREVLHTEGEGGLKRVVMKEQADGSVIRSGYDGSGRLEWRTDAAGRKTTYSPDVATGKLTAVTGPDGRKTKYSYNDRQQLITTVYPDGRRSTREYDRQGRLVKTVSREGKVTEYGYGSVHDSQPSVVKDSTGSRRIRRGRNGEVVSRTDCSGYETRYEYNRYGQQTAVHYEEGLSVYRGYDRRGRLSSVKDSQGRETKYEYSDAGDLTAVTRPDGQRREAEYDARGRLTSVTEGGLTRRVGYDAAGRVVRLENENGAEMRFTYDALNRVTEQRGFDGRTQRYGYDRSGRLARSEDEDLTTVWHYDNADRLTQRTVNGQEAERWQYDERGWLTALSHISEGQRVTVHYGYDNKGRLTGERQTVHNPETEEQLWAHSVRHGYNDRGLAVREEYDGLPVAEWLTYGSGHLAGLKLGSQPLVEYTRDRLHRETERQFGAWRMETGYTAGGEVAYRHLPEAALSREYRHDVPGFLTGIDGAGESWRYGYDGAGRLSAVGLTTREMSVDIPYETDGAGNRVEAGAERREANGLPGVFADNRVTEDGRYVYRYDRYGNLVEKGERIPAGAIRSGDERTHHYGYDRHHRLVSYRCTEGYGSRSITESRYVYDATGRRVCKKVWRRERYATGRCHDYTALPETPEVTWYGWSGDRLVTAQTERSRIQTVYEGGGFTPLVRVETATAALTTVRSRRSLAEKLQAEGSEDGAGVVFPAGLVRRLDSLEAELRAGKVSGESRAWLAQCGLTAEQMAGQLEECAEPERKIHLYHCDHRGLPVALINSEGAREWSAEYDVWGNRQKEENPEGLEQLLRLPGQQYDEETGLYYNRYRYYNPEQGRYITQDPIGLRGGWNLYAYPLNPVSGTDPLGLMTDALPLNMGPAAGIGGTFAAGSEALAAAATDVMTFASPVAIVVAPMAYDYIYNGGKGMKALDDAQTLKSQALMCYYTDTCPAALRKKTDEKPVNHTGGDQSAPQLPNDTGGDQLPPPLACDTGHDGGLNGTDLTLPGYGEDPVDLGPNHTGTPADVPDVPNVMISDGDIGNDSAQGLIGVDFEDYLHEHLGGKGNFKSGGREFDGAYGTDDSIWYEAKSGRYWQDRAQPGKGFDKFKSDVGDHARIARANGASFEVYSNTPIPEHVKGWLDSKDIPYKEF</sequence>
<proteinExistence type="inferred from homology"/>
<dbReference type="Pfam" id="PF20148">
    <property type="entry name" value="DUF6531"/>
    <property type="match status" value="1"/>
</dbReference>
<evidence type="ECO:0000256" key="1">
    <source>
        <dbReference type="ARBA" id="ARBA00009455"/>
    </source>
</evidence>
<dbReference type="NCBIfam" id="TIGR03696">
    <property type="entry name" value="Rhs_assc_core"/>
    <property type="match status" value="1"/>
</dbReference>
<evidence type="ECO:0000259" key="6">
    <source>
        <dbReference type="Pfam" id="PF25023"/>
    </source>
</evidence>
<dbReference type="Proteomes" id="UP000004564">
    <property type="component" value="Chromosome"/>
</dbReference>
<dbReference type="PANTHER" id="PTHR32305:SF15">
    <property type="entry name" value="PROTEIN RHSA-RELATED"/>
    <property type="match status" value="1"/>
</dbReference>
<organism evidence="7 8">
    <name type="scientific">Salmonella enterica subsp. enterica serovar Infantis str. SARB27</name>
    <dbReference type="NCBI Taxonomy" id="596155"/>
    <lineage>
        <taxon>Bacteria</taxon>
        <taxon>Pseudomonadati</taxon>
        <taxon>Pseudomonadota</taxon>
        <taxon>Gammaproteobacteria</taxon>
        <taxon>Enterobacterales</taxon>
        <taxon>Enterobacteriaceae</taxon>
        <taxon>Salmonella</taxon>
    </lineage>
</organism>
<feature type="region of interest" description="Disordered" evidence="3">
    <location>
        <begin position="530"/>
        <end position="550"/>
    </location>
</feature>
<feature type="region of interest" description="Disordered" evidence="3">
    <location>
        <begin position="1366"/>
        <end position="1423"/>
    </location>
</feature>
<dbReference type="Pfam" id="PF03527">
    <property type="entry name" value="RHS"/>
    <property type="match status" value="1"/>
</dbReference>
<feature type="domain" description="Teneurin-like YD-shell" evidence="6">
    <location>
        <begin position="556"/>
        <end position="647"/>
    </location>
</feature>
<evidence type="ECO:0000256" key="3">
    <source>
        <dbReference type="SAM" id="MobiDB-lite"/>
    </source>
</evidence>
<dbReference type="InterPro" id="IPR022385">
    <property type="entry name" value="Rhs_assc_core"/>
</dbReference>
<comment type="caution">
    <text evidence="7">The sequence shown here is derived from an EMBL/GenBank/DDBJ whole genome shotgun (WGS) entry which is preliminary data.</text>
</comment>
<evidence type="ECO:0000256" key="2">
    <source>
        <dbReference type="ARBA" id="ARBA00022737"/>
    </source>
</evidence>
<protein>
    <submittedName>
        <fullName evidence="7">RhsG core protein with extension</fullName>
    </submittedName>
</protein>
<dbReference type="InterPro" id="IPR050708">
    <property type="entry name" value="T6SS_VgrG/RHS"/>
</dbReference>
<evidence type="ECO:0000313" key="7">
    <source>
        <dbReference type="EMBL" id="EHB41271.1"/>
    </source>
</evidence>
<dbReference type="EMBL" id="AFYI01000002">
    <property type="protein sequence ID" value="EHB41271.1"/>
    <property type="molecule type" value="Genomic_DNA"/>
</dbReference>
<feature type="domain" description="RHS protein conserved region" evidence="4">
    <location>
        <begin position="1172"/>
        <end position="1208"/>
    </location>
</feature>
<feature type="compositionally biased region" description="Polar residues" evidence="3">
    <location>
        <begin position="535"/>
        <end position="545"/>
    </location>
</feature>
<dbReference type="NCBIfam" id="TIGR01643">
    <property type="entry name" value="YD_repeat_2x"/>
    <property type="match status" value="5"/>
</dbReference>
<dbReference type="Pfam" id="PF25023">
    <property type="entry name" value="TEN_YD-shell"/>
    <property type="match status" value="2"/>
</dbReference>
<comment type="similarity">
    <text evidence="1">Belongs to the RHS family.</text>
</comment>
<dbReference type="Gene3D" id="2.180.10.10">
    <property type="entry name" value="RHS repeat-associated core"/>
    <property type="match status" value="2"/>
</dbReference>
<dbReference type="InterPro" id="IPR006530">
    <property type="entry name" value="YD"/>
</dbReference>
<dbReference type="InterPro" id="IPR031325">
    <property type="entry name" value="RHS_repeat"/>
</dbReference>
<dbReference type="InterPro" id="IPR056823">
    <property type="entry name" value="TEN-like_YD-shell"/>
</dbReference>
<feature type="domain" description="DUF6531" evidence="5">
    <location>
        <begin position="60"/>
        <end position="137"/>
    </location>
</feature>
<accession>A0A6C8G6S0</accession>
<dbReference type="Pfam" id="PF05593">
    <property type="entry name" value="RHS_repeat"/>
    <property type="match status" value="1"/>
</dbReference>
<dbReference type="InterPro" id="IPR045351">
    <property type="entry name" value="DUF6531"/>
</dbReference>
<dbReference type="PANTHER" id="PTHR32305">
    <property type="match status" value="1"/>
</dbReference>
<feature type="region of interest" description="Disordered" evidence="3">
    <location>
        <begin position="265"/>
        <end position="300"/>
    </location>
</feature>
<keyword evidence="2" id="KW-0677">Repeat</keyword>
<gene>
    <name evidence="7" type="ORF">SEENIN0B_01122</name>
</gene>
<dbReference type="InterPro" id="IPR001826">
    <property type="entry name" value="RHS"/>
</dbReference>
<feature type="compositionally biased region" description="Pro residues" evidence="3">
    <location>
        <begin position="274"/>
        <end position="290"/>
    </location>
</feature>
<feature type="compositionally biased region" description="Polar residues" evidence="3">
    <location>
        <begin position="1374"/>
        <end position="1384"/>
    </location>
</feature>
<evidence type="ECO:0000259" key="5">
    <source>
        <dbReference type="Pfam" id="PF20148"/>
    </source>
</evidence>
<reference evidence="7 8" key="1">
    <citation type="submission" date="2011-09" db="EMBL/GenBank/DDBJ databases">
        <authorList>
            <person name="McClelland M."/>
            <person name="Clifton S."/>
            <person name="Porwollik S."/>
            <person name="Cheng P."/>
            <person name="Wollam A."/>
            <person name="Wang C."/>
            <person name="Pepin K."/>
            <person name="Bhonagiri V."/>
            <person name="Fulton R."/>
            <person name="Fulton L.F."/>
            <person name="Delehaunty K."/>
            <person name="Fronick C."/>
            <person name="O'Laughlin M."/>
            <person name="Godfrey J."/>
            <person name="Waligorski J."/>
            <person name="Appelbaum E."/>
            <person name="Farmer C."/>
            <person name="Strong C."/>
            <person name="Tomlinson C."/>
            <person name="Hou S."/>
            <person name="Minx P."/>
            <person name="Warren W."/>
            <person name="Wilson R.K."/>
        </authorList>
    </citation>
    <scope>NUCLEOTIDE SEQUENCE [LARGE SCALE GENOMIC DNA]</scope>
    <source>
        <strain evidence="8">SARB 27</strain>
    </source>
</reference>